<organism evidence="1 2">
    <name type="scientific">Rubrivivax albus</name>
    <dbReference type="NCBI Taxonomy" id="2499835"/>
    <lineage>
        <taxon>Bacteria</taxon>
        <taxon>Pseudomonadati</taxon>
        <taxon>Pseudomonadota</taxon>
        <taxon>Betaproteobacteria</taxon>
        <taxon>Burkholderiales</taxon>
        <taxon>Sphaerotilaceae</taxon>
        <taxon>Rubrivivax</taxon>
    </lineage>
</organism>
<dbReference type="OrthoDB" id="8899430at2"/>
<evidence type="ECO:0000313" key="2">
    <source>
        <dbReference type="Proteomes" id="UP000288178"/>
    </source>
</evidence>
<reference evidence="1 2" key="1">
    <citation type="submission" date="2019-01" db="EMBL/GenBank/DDBJ databases">
        <authorList>
            <person name="Chen W.-M."/>
        </authorList>
    </citation>
    <scope>NUCLEOTIDE SEQUENCE [LARGE SCALE GENOMIC DNA]</scope>
    <source>
        <strain evidence="1 2">ICH-3</strain>
    </source>
</reference>
<keyword evidence="2" id="KW-1185">Reference proteome</keyword>
<protein>
    <submittedName>
        <fullName evidence="1">Uncharacterized protein</fullName>
    </submittedName>
</protein>
<proteinExistence type="predicted"/>
<sequence length="137" mass="15582">MSNLPPWAVTSMPMVWLNDCDPEGAARSFRPVSFTAHRASPGSDMVRFGQVLWASRLQRSEVAVAWDWVELPRKTIAMADPMQVVSNIQLQHGDGRWMNERQRILWLNDLVHALPWQAELVVPVVDPFLDVKPRLAA</sequence>
<dbReference type="Proteomes" id="UP000288178">
    <property type="component" value="Unassembled WGS sequence"/>
</dbReference>
<name>A0A3S2TNC0_9BURK</name>
<evidence type="ECO:0000313" key="1">
    <source>
        <dbReference type="EMBL" id="RVT52632.1"/>
    </source>
</evidence>
<dbReference type="AlphaFoldDB" id="A0A3S2TNC0"/>
<accession>A0A3S2TNC0</accession>
<dbReference type="EMBL" id="SACT01000002">
    <property type="protein sequence ID" value="RVT52632.1"/>
    <property type="molecule type" value="Genomic_DNA"/>
</dbReference>
<dbReference type="RefSeq" id="WP_128198005.1">
    <property type="nucleotide sequence ID" value="NZ_SACT01000002.1"/>
</dbReference>
<gene>
    <name evidence="1" type="ORF">ENE75_09405</name>
</gene>
<dbReference type="Gene3D" id="3.10.450.610">
    <property type="match status" value="1"/>
</dbReference>
<comment type="caution">
    <text evidence="1">The sequence shown here is derived from an EMBL/GenBank/DDBJ whole genome shotgun (WGS) entry which is preliminary data.</text>
</comment>